<dbReference type="HOGENOM" id="CLU_013917_0_1_0"/>
<keyword evidence="3" id="KW-0560">Oxidoreductase</keyword>
<accession>E8UXU9</accession>
<dbReference type="Pfam" id="PF20256">
    <property type="entry name" value="MoCoBD_2"/>
    <property type="match status" value="2"/>
</dbReference>
<dbReference type="Proteomes" id="UP000006844">
    <property type="component" value="Chromosome"/>
</dbReference>
<dbReference type="InterPro" id="IPR052516">
    <property type="entry name" value="N-heterocyclic_Hydroxylase"/>
</dbReference>
<feature type="domain" description="Aldehyde oxidase/xanthine dehydrogenase a/b hammerhead" evidence="2">
    <location>
        <begin position="238"/>
        <end position="326"/>
    </location>
</feature>
<dbReference type="SUPFAM" id="SSF56003">
    <property type="entry name" value="Molybdenum cofactor-binding domain"/>
    <property type="match status" value="2"/>
</dbReference>
<dbReference type="InterPro" id="IPR012368">
    <property type="entry name" value="OxRdtase_Mopterin-bd_su_IorB"/>
</dbReference>
<dbReference type="InterPro" id="IPR000674">
    <property type="entry name" value="Ald_Oxase/Xan_DH_a/b"/>
</dbReference>
<dbReference type="OrthoDB" id="9767994at2"/>
<evidence type="ECO:0000313" key="3">
    <source>
        <dbReference type="EMBL" id="ADV83115.1"/>
    </source>
</evidence>
<proteinExistence type="predicted"/>
<dbReference type="STRING" id="401053.AciPR4_2323"/>
<gene>
    <name evidence="3" type="ordered locus">AciPR4_2323</name>
</gene>
<dbReference type="PIRSF" id="PIRSF036389">
    <property type="entry name" value="IOR_B"/>
    <property type="match status" value="1"/>
</dbReference>
<dbReference type="AlphaFoldDB" id="E8UXU9"/>
<dbReference type="eggNOG" id="COG1529">
    <property type="taxonomic scope" value="Bacteria"/>
</dbReference>
<dbReference type="Gene3D" id="3.90.1170.50">
    <property type="entry name" value="Aldehyde oxidase/xanthine dehydrogenase, a/b hammerhead"/>
    <property type="match status" value="1"/>
</dbReference>
<sequence length="767" mass="84224">MTQWLAIFAVAPLTSAFATPSIAPRRKLTHEHETHLRANEDRWGDFPPHLPYNLCCGRGALVIGLTLRGRFHHPSSEVSKDPFNAWIRIHPDGQIQLVLNKSEMGQGVFTALPMILAEEAEIDFSRITVIQADDADGTGGSGSVAGGYKPLRQAGAQVREVMIAAAARRWAVPTAQCRARNSQIIDTSSGRTLSYAALVKEARRLPLPDAKTVPLKDPKDFSLLGRSVRHLDIPHKVKGAARFGLDVRLPGMVYAVVAQCPYFRGELVSYDAAKAKAIPGVLEVFDIPTDLQSANKNTREVAVVATNTWAAIQGRNALATEWKSGQYHDESTETLTTQLRAALDAPEYWNSTNTELNPDIVPAAKRLEAIYEFPFLAHVTMEPMNITVSLEGGRCEIWSPTQAGEGTRETAAKLLGIDKKNVTVHVTFMGGGFGRRFGAPFDHQAIHIARSVRRPVQLIWTREDDFTHDRYRPAGMHRLRAGIDQEGTLVSWTDRLVDTTIIGQGDPKQAQLFELGGALDQPYPAQHFRISYVPIDSGATRGAWRGVEISFNVFAVESFIDELAHLAGQDPCLYRRRLFENTAAQTRTPRSNFDGALADPKRMIEMLDLTAEKAAWGKPLGVHRGRGISCFFSKTTYLAQVTEVTVKKGNISVDRVVTVVDPGTVINMNGIRAQIEGAILMGLSATLKERITVKDGMIQQQNFNSYDLLRMPDTPHLETHLVEGGRLPGGIGEPPLALIAPSVGNAIFAATGKRLRKLPLQLDEVSS</sequence>
<name>E8UXU9_TERSS</name>
<dbReference type="InterPro" id="IPR037165">
    <property type="entry name" value="AldOxase/xan_DH_Mopterin-bd_sf"/>
</dbReference>
<dbReference type="SMART" id="SM01008">
    <property type="entry name" value="Ald_Xan_dh_C"/>
    <property type="match status" value="1"/>
</dbReference>
<dbReference type="InterPro" id="IPR046867">
    <property type="entry name" value="AldOxase/xan_DH_MoCoBD2"/>
</dbReference>
<evidence type="ECO:0000313" key="4">
    <source>
        <dbReference type="Proteomes" id="UP000006844"/>
    </source>
</evidence>
<keyword evidence="4" id="KW-1185">Reference proteome</keyword>
<dbReference type="Gene3D" id="3.30.365.10">
    <property type="entry name" value="Aldehyde oxidase/xanthine dehydrogenase, molybdopterin binding domain"/>
    <property type="match status" value="4"/>
</dbReference>
<feature type="chain" id="PRO_5003232185" evidence="1">
    <location>
        <begin position="19"/>
        <end position="767"/>
    </location>
</feature>
<dbReference type="EC" id="1.3.99.16" evidence="3"/>
<evidence type="ECO:0000256" key="1">
    <source>
        <dbReference type="SAM" id="SignalP"/>
    </source>
</evidence>
<dbReference type="InterPro" id="IPR008274">
    <property type="entry name" value="AldOxase/xan_DH_MoCoBD1"/>
</dbReference>
<evidence type="ECO:0000259" key="2">
    <source>
        <dbReference type="SMART" id="SM01008"/>
    </source>
</evidence>
<dbReference type="KEGG" id="tsa:AciPR4_2323"/>
<keyword evidence="1" id="KW-0732">Signal</keyword>
<dbReference type="Pfam" id="PF02738">
    <property type="entry name" value="MoCoBD_1"/>
    <property type="match status" value="1"/>
</dbReference>
<reference evidence="3 4" key="1">
    <citation type="journal article" date="2012" name="Stand. Genomic Sci.">
        <title>Complete genome sequence of Terriglobus saanensis type strain SP1PR4(T), an Acidobacteria from tundra soil.</title>
        <authorList>
            <person name="Rawat S.R."/>
            <person name="Mannisto M.K."/>
            <person name="Starovoytov V."/>
            <person name="Goodwin L."/>
            <person name="Nolan M."/>
            <person name="Hauser L."/>
            <person name="Land M."/>
            <person name="Davenport K.W."/>
            <person name="Woyke T."/>
            <person name="Haggblom M.M."/>
        </authorList>
    </citation>
    <scope>NUCLEOTIDE SEQUENCE</scope>
    <source>
        <strain evidence="4">ATCC BAA-1853 / DSM 23119 / SP1PR4</strain>
    </source>
</reference>
<dbReference type="GO" id="GO:0047121">
    <property type="term" value="F:isoquinoline 1-oxidoreductase activity"/>
    <property type="evidence" value="ECO:0007669"/>
    <property type="project" value="UniProtKB-EC"/>
</dbReference>
<dbReference type="PANTHER" id="PTHR47495">
    <property type="entry name" value="ALDEHYDE DEHYDROGENASE"/>
    <property type="match status" value="1"/>
</dbReference>
<dbReference type="PANTHER" id="PTHR47495:SF2">
    <property type="entry name" value="ALDEHYDE DEHYDROGENASE"/>
    <property type="match status" value="1"/>
</dbReference>
<dbReference type="EMBL" id="CP002467">
    <property type="protein sequence ID" value="ADV83115.1"/>
    <property type="molecule type" value="Genomic_DNA"/>
</dbReference>
<protein>
    <submittedName>
        <fullName evidence="3">Isoquinoline 1-oxidoreductase</fullName>
        <ecNumber evidence="3">1.3.99.16</ecNumber>
    </submittedName>
</protein>
<feature type="signal peptide" evidence="1">
    <location>
        <begin position="1"/>
        <end position="18"/>
    </location>
</feature>
<organism evidence="3 4">
    <name type="scientific">Terriglobus saanensis (strain ATCC BAA-1853 / DSM 23119 / SP1PR4)</name>
    <dbReference type="NCBI Taxonomy" id="401053"/>
    <lineage>
        <taxon>Bacteria</taxon>
        <taxon>Pseudomonadati</taxon>
        <taxon>Acidobacteriota</taxon>
        <taxon>Terriglobia</taxon>
        <taxon>Terriglobales</taxon>
        <taxon>Acidobacteriaceae</taxon>
        <taxon>Terriglobus</taxon>
    </lineage>
</organism>